<dbReference type="Gene3D" id="3.60.20.10">
    <property type="entry name" value="Glutamine Phosphoribosylpyrophosphate, subunit 1, domain 1"/>
    <property type="match status" value="1"/>
</dbReference>
<dbReference type="AlphaFoldDB" id="A0A1J5QFK9"/>
<keyword evidence="6" id="KW-0436">Ligase</keyword>
<dbReference type="NCBIfam" id="TIGR01536">
    <property type="entry name" value="asn_synth_AEB"/>
    <property type="match status" value="1"/>
</dbReference>
<reference evidence="6" key="1">
    <citation type="submission" date="2016-10" db="EMBL/GenBank/DDBJ databases">
        <title>Sequence of Gallionella enrichment culture.</title>
        <authorList>
            <person name="Poehlein A."/>
            <person name="Muehling M."/>
            <person name="Daniel R."/>
        </authorList>
    </citation>
    <scope>NUCLEOTIDE SEQUENCE</scope>
</reference>
<dbReference type="SUPFAM" id="SSF52402">
    <property type="entry name" value="Adenine nucleotide alpha hydrolases-like"/>
    <property type="match status" value="1"/>
</dbReference>
<dbReference type="InterPro" id="IPR001962">
    <property type="entry name" value="Asn_synthase"/>
</dbReference>
<dbReference type="InterPro" id="IPR029055">
    <property type="entry name" value="Ntn_hydrolases_N"/>
</dbReference>
<dbReference type="PIRSF" id="PIRSF001589">
    <property type="entry name" value="Asn_synthetase_glu-h"/>
    <property type="match status" value="1"/>
</dbReference>
<gene>
    <name evidence="6" type="primary">asnB_15</name>
    <name evidence="6" type="ORF">GALL_395290</name>
</gene>
<dbReference type="GO" id="GO:0005524">
    <property type="term" value="F:ATP binding"/>
    <property type="evidence" value="ECO:0007669"/>
    <property type="project" value="UniProtKB-KW"/>
</dbReference>
<evidence type="ECO:0000256" key="2">
    <source>
        <dbReference type="ARBA" id="ARBA00022741"/>
    </source>
</evidence>
<dbReference type="InterPro" id="IPR014729">
    <property type="entry name" value="Rossmann-like_a/b/a_fold"/>
</dbReference>
<evidence type="ECO:0000256" key="3">
    <source>
        <dbReference type="ARBA" id="ARBA00022840"/>
    </source>
</evidence>
<dbReference type="InterPro" id="IPR033738">
    <property type="entry name" value="AsnB_N"/>
</dbReference>
<dbReference type="Gene3D" id="3.40.50.620">
    <property type="entry name" value="HUPs"/>
    <property type="match status" value="1"/>
</dbReference>
<dbReference type="CDD" id="cd00712">
    <property type="entry name" value="AsnB"/>
    <property type="match status" value="1"/>
</dbReference>
<keyword evidence="4" id="KW-0315">Glutamine amidotransferase</keyword>
<dbReference type="InterPro" id="IPR017932">
    <property type="entry name" value="GATase_2_dom"/>
</dbReference>
<dbReference type="Pfam" id="PF13537">
    <property type="entry name" value="GATase_7"/>
    <property type="match status" value="1"/>
</dbReference>
<comment type="caution">
    <text evidence="6">The sequence shown here is derived from an EMBL/GenBank/DDBJ whole genome shotgun (WGS) entry which is preliminary data.</text>
</comment>
<dbReference type="PANTHER" id="PTHR43284:SF1">
    <property type="entry name" value="ASPARAGINE SYNTHETASE"/>
    <property type="match status" value="1"/>
</dbReference>
<dbReference type="GO" id="GO:0006529">
    <property type="term" value="P:asparagine biosynthetic process"/>
    <property type="evidence" value="ECO:0007669"/>
    <property type="project" value="InterPro"/>
</dbReference>
<dbReference type="PROSITE" id="PS51278">
    <property type="entry name" value="GATASE_TYPE_2"/>
    <property type="match status" value="1"/>
</dbReference>
<dbReference type="PANTHER" id="PTHR43284">
    <property type="entry name" value="ASPARAGINE SYNTHETASE (GLUTAMINE-HYDROLYZING)"/>
    <property type="match status" value="1"/>
</dbReference>
<evidence type="ECO:0000256" key="1">
    <source>
        <dbReference type="ARBA" id="ARBA00005752"/>
    </source>
</evidence>
<dbReference type="EMBL" id="MLJW01001341">
    <property type="protein sequence ID" value="OIQ78759.1"/>
    <property type="molecule type" value="Genomic_DNA"/>
</dbReference>
<dbReference type="GO" id="GO:0005829">
    <property type="term" value="C:cytosol"/>
    <property type="evidence" value="ECO:0007669"/>
    <property type="project" value="TreeGrafter"/>
</dbReference>
<dbReference type="SUPFAM" id="SSF56235">
    <property type="entry name" value="N-terminal nucleophile aminohydrolases (Ntn hydrolases)"/>
    <property type="match status" value="1"/>
</dbReference>
<evidence type="ECO:0000256" key="4">
    <source>
        <dbReference type="ARBA" id="ARBA00022962"/>
    </source>
</evidence>
<dbReference type="Pfam" id="PF00733">
    <property type="entry name" value="Asn_synthase"/>
    <property type="match status" value="1"/>
</dbReference>
<keyword evidence="3" id="KW-0067">ATP-binding</keyword>
<dbReference type="InterPro" id="IPR051786">
    <property type="entry name" value="ASN_synthetase/amidase"/>
</dbReference>
<protein>
    <submittedName>
        <fullName evidence="6">Asparagine synthetase 1</fullName>
        <ecNumber evidence="6">6.3.5.4</ecNumber>
    </submittedName>
</protein>
<dbReference type="GO" id="GO:0004066">
    <property type="term" value="F:asparagine synthase (glutamine-hydrolyzing) activity"/>
    <property type="evidence" value="ECO:0007669"/>
    <property type="project" value="UniProtKB-EC"/>
</dbReference>
<evidence type="ECO:0000313" key="6">
    <source>
        <dbReference type="EMBL" id="OIQ78759.1"/>
    </source>
</evidence>
<dbReference type="CDD" id="cd01991">
    <property type="entry name" value="Asn_synthase_B_C"/>
    <property type="match status" value="1"/>
</dbReference>
<feature type="domain" description="Glutamine amidotransferase type-2" evidence="5">
    <location>
        <begin position="2"/>
        <end position="214"/>
    </location>
</feature>
<keyword evidence="2" id="KW-0547">Nucleotide-binding</keyword>
<evidence type="ECO:0000259" key="5">
    <source>
        <dbReference type="PROSITE" id="PS51278"/>
    </source>
</evidence>
<dbReference type="EC" id="6.3.5.4" evidence="6"/>
<accession>A0A1J5QFK9</accession>
<organism evidence="6">
    <name type="scientific">mine drainage metagenome</name>
    <dbReference type="NCBI Taxonomy" id="410659"/>
    <lineage>
        <taxon>unclassified sequences</taxon>
        <taxon>metagenomes</taxon>
        <taxon>ecological metagenomes</taxon>
    </lineage>
</organism>
<name>A0A1J5QFK9_9ZZZZ</name>
<dbReference type="InterPro" id="IPR006426">
    <property type="entry name" value="Asn_synth_AEB"/>
</dbReference>
<comment type="similarity">
    <text evidence="1">Belongs to the asparagine synthetase family.</text>
</comment>
<proteinExistence type="inferred from homology"/>
<sequence>MCGIAGLYARGGRLDVDPAVIDAMCQRIVHRGPDDRGVFRHPLAHIGMQRLSIIDISTGHQPIHNEDRSVWIVFNGEIYNFRELRGELEASGHVFYTHTDTECIVHGYEQWGEGVFDRLRGMFAVAILDLAQDKLVLGRDRLGKKPLYYATLADGTLAFGSELKCLTVVPGFRAEVSPQATHDYFALGYIPAPASIYEGIHKLPPAHVLVAQGGKTHLHRYWQPVFGPKWTDDEATLQHRLLEQLEEAVRVRLVSDVPFGAFLSGGLDSSVVAALMARNLAQPVKTFSIGFREERFNELPAARAVARHIGADHTELVVEADAVSTLKDLVWYFDEPFGDSSSVPTHLVSRLAASHVKMVLSGDGGDELFAGYDKYASFMAAPALRDLPATDFARHYVEHTGLFGTQARAALLNPAVDPARDLRGQIGTLTAWHDPALQFDFTAQHVDELHALEVGDLRAPVPDPQRYLVIIAQGDEVLDWREMSGHYTGAAIKLLPGGDHALSDFEQHLEDLLDFLDMA</sequence>